<protein>
    <submittedName>
        <fullName evidence="2">Uncharacterized protein</fullName>
    </submittedName>
</protein>
<dbReference type="EMBL" id="KV014890">
    <property type="protein sequence ID" value="KZV21443.1"/>
    <property type="molecule type" value="Genomic_DNA"/>
</dbReference>
<proteinExistence type="predicted"/>
<accession>A0A2Z7AHZ9</accession>
<keyword evidence="3" id="KW-1185">Reference proteome</keyword>
<reference evidence="2 3" key="1">
    <citation type="journal article" date="2015" name="Proc. Natl. Acad. Sci. U.S.A.">
        <title>The resurrection genome of Boea hygrometrica: A blueprint for survival of dehydration.</title>
        <authorList>
            <person name="Xiao L."/>
            <person name="Yang G."/>
            <person name="Zhang L."/>
            <person name="Yang X."/>
            <person name="Zhao S."/>
            <person name="Ji Z."/>
            <person name="Zhou Q."/>
            <person name="Hu M."/>
            <person name="Wang Y."/>
            <person name="Chen M."/>
            <person name="Xu Y."/>
            <person name="Jin H."/>
            <person name="Xiao X."/>
            <person name="Hu G."/>
            <person name="Bao F."/>
            <person name="Hu Y."/>
            <person name="Wan P."/>
            <person name="Li L."/>
            <person name="Deng X."/>
            <person name="Kuang T."/>
            <person name="Xiang C."/>
            <person name="Zhu J.K."/>
            <person name="Oliver M.J."/>
            <person name="He Y."/>
        </authorList>
    </citation>
    <scope>NUCLEOTIDE SEQUENCE [LARGE SCALE GENOMIC DNA]</scope>
    <source>
        <strain evidence="3">cv. XS01</strain>
    </source>
</reference>
<sequence>MASSLISSSHHIDFDSVFGMEEAGMVQMFESLIATGLKNFMGCHAVFSEPALTEFFANGSVRDGLVVSTMGGTSVEISENIFTATFELPSEGLTDLSKVPKNLVFDARSIFSISNEQMVTPGSRQAKGFAIQICAILKNVSGLALGEFQAFPASRVLTEKTIHRYVVLNDKVGGEADTDAPRAKKTPVNKAMSQKRPASDAEVAPVVKKKRTTKAKPAAVALEARKMRLVPDTDDEIHVEAPPAVEGVDTTIGQPAAEAATDLQEPVVEDVHEPVVGGTTAVQPAAEVGGEAIDERVDEPVPEQPVEVVAADVQKPGVEIERAEAAAVSVTVETIVETVVEPVEAHPVVEPAVEVTTEDPDTIIEQVLDQLDSVDANQDDGDQPAATTRESIPWFDLPLVLATCESEGLFETASDTDNEMDFDMGNQTLPEVREADVVIGTDADIATVDVEADVGDQQLQLFNADDSRADAVVDSFVEDWKKHDARGCTVSVDVPLPSAGMEITKIKMGTEIKIPGVDERTWYLASLPNIPVDDRGKKPIVQKDPIKGRPHKEHYSLICADIDLLVKLRAQVIDDIAQFFNSFSLKKLETINIEEMAKKEEQFLSWGETESTHVALQWKLYILLKYREILVKKFLDSWKQNFVPGEGFSATDLKVRHAFRSSSVVLEELKKEAQPHGLTWKKTCCSQIFYGSPHDRGAVIARNNTTTPSKCWIRRMIRVDGVWVVETCYDRWVKIPRAVVSNEVPRQCSYVDFMPVLDEDLKLLRKIWANIYIEAANFFVSGRLVPVGSINFCKSLSVVDSVYSVAPCQSTILALRISQFCTVFIHYSLFSRLPTADITSFISSVAMERIVLRSVQIAQTAVSVAPRVQLIHEHSSSESTSDDTSMDFADQDTATTDLSLPSAATPYVTEALAQLGDPIDQIRERDDGAKLKDTLLMHLHDIERKFSARFDEQDRALTELRKDSQDQRNLLSLDIRSSQKQLGSQIAATALDTVDVRREVKAMHARVDVVATGVDNVRKYVEATKEAISHQLLEFQSQAQANYIILTDQLGQLVDYINRGGNDKKGEGSSRGPQPPPVVQIRDRGITDGSDDVVRTADISQTDIDNAQRDIMERLMREDRERERERRERSRMRRSKWVCLVTLAMSVFDLHDVCIAIGSLATLDLPMVVDLIGIYVLKGPYCTLTTTNWFLQALSVIPRGSWGDVARRFTMIRWATAPSAAEPPLAGDRTCSDQFFEVIPSVANPSSLLVQIYGGRLNPVVDLIGGSTAVYRQEPDFPCEIWLEPGA</sequence>
<evidence type="ECO:0000313" key="2">
    <source>
        <dbReference type="EMBL" id="KZV21443.1"/>
    </source>
</evidence>
<name>A0A2Z7AHZ9_9LAMI</name>
<feature type="region of interest" description="Disordered" evidence="1">
    <location>
        <begin position="1061"/>
        <end position="1090"/>
    </location>
</feature>
<gene>
    <name evidence="2" type="ORF">F511_16912</name>
</gene>
<evidence type="ECO:0000256" key="1">
    <source>
        <dbReference type="SAM" id="MobiDB-lite"/>
    </source>
</evidence>
<dbReference type="Proteomes" id="UP000250235">
    <property type="component" value="Unassembled WGS sequence"/>
</dbReference>
<organism evidence="2 3">
    <name type="scientific">Dorcoceras hygrometricum</name>
    <dbReference type="NCBI Taxonomy" id="472368"/>
    <lineage>
        <taxon>Eukaryota</taxon>
        <taxon>Viridiplantae</taxon>
        <taxon>Streptophyta</taxon>
        <taxon>Embryophyta</taxon>
        <taxon>Tracheophyta</taxon>
        <taxon>Spermatophyta</taxon>
        <taxon>Magnoliopsida</taxon>
        <taxon>eudicotyledons</taxon>
        <taxon>Gunneridae</taxon>
        <taxon>Pentapetalae</taxon>
        <taxon>asterids</taxon>
        <taxon>lamiids</taxon>
        <taxon>Lamiales</taxon>
        <taxon>Gesneriaceae</taxon>
        <taxon>Didymocarpoideae</taxon>
        <taxon>Trichosporeae</taxon>
        <taxon>Loxocarpinae</taxon>
        <taxon>Dorcoceras</taxon>
    </lineage>
</organism>
<feature type="region of interest" description="Disordered" evidence="1">
    <location>
        <begin position="174"/>
        <end position="210"/>
    </location>
</feature>
<evidence type="ECO:0000313" key="3">
    <source>
        <dbReference type="Proteomes" id="UP000250235"/>
    </source>
</evidence>